<dbReference type="HOGENOM" id="CLU_3105484_0_0_6"/>
<gene>
    <name evidence="1" type="ordered locus">XNC1_4591</name>
</gene>
<reference evidence="1 2" key="1">
    <citation type="journal article" date="2011" name="PLoS ONE">
        <title>The entomopathogenic bacterial endosymbionts xenorhabdus and photorhabdus: convergent lifestyles from divergent genomes.</title>
        <authorList>
            <person name="Chaston J.M."/>
            <person name="Suen G."/>
            <person name="Tucker S.L."/>
            <person name="Andersen A.W."/>
            <person name="Bhasin A."/>
            <person name="Bode E."/>
            <person name="Bode H.B."/>
            <person name="Brachmann A.O."/>
            <person name="Cowles C.E."/>
            <person name="Cowles K.N."/>
            <person name="Darby C."/>
            <person name="de Leon L."/>
            <person name="Drace K."/>
            <person name="Du Z."/>
            <person name="Givaudan A."/>
            <person name="Herbert Tran E.E."/>
            <person name="Jewell K.A."/>
            <person name="Knack J.J."/>
            <person name="Krasomil-Osterfeld K.C."/>
            <person name="Kukor R."/>
            <person name="Lanois A."/>
            <person name="Latreille P."/>
            <person name="Leimgruber N.K."/>
            <person name="Lipke C.M."/>
            <person name="Liu R."/>
            <person name="Lu X."/>
            <person name="Martens E.C."/>
            <person name="Marri P.R."/>
            <person name="Medigue C."/>
            <person name="Menard M.L."/>
            <person name="Miller N.M."/>
            <person name="Morales-Soto N."/>
            <person name="Norton S."/>
            <person name="Ogier J.C."/>
            <person name="Orchard S.S."/>
            <person name="Park D."/>
            <person name="Park Y."/>
            <person name="Qurollo B.A."/>
            <person name="Sugar D.R."/>
            <person name="Richards G.R."/>
            <person name="Rouy Z."/>
            <person name="Slominski B."/>
            <person name="Slominski K."/>
            <person name="Snyder H."/>
            <person name="Tjaden B.C."/>
            <person name="van der Hoeven R."/>
            <person name="Welch R.D."/>
            <person name="Wheeler C."/>
            <person name="Xiang B."/>
            <person name="Barbazuk B."/>
            <person name="Gaudriault S."/>
            <person name="Goodner B."/>
            <person name="Slater S.C."/>
            <person name="Forst S."/>
            <person name="Goldman B.S."/>
            <person name="Goodrich-Blair H."/>
        </authorList>
    </citation>
    <scope>NUCLEOTIDE SEQUENCE [LARGE SCALE GENOMIC DNA]</scope>
    <source>
        <strain evidence="2">ATCC 19061 / DSM 3370 / CCUG 14189 / LMG 1036 / NCIMB 9965 / AN6</strain>
    </source>
</reference>
<evidence type="ECO:0000313" key="2">
    <source>
        <dbReference type="Proteomes" id="UP000008075"/>
    </source>
</evidence>
<dbReference type="AlphaFoldDB" id="D3VFU7"/>
<protein>
    <submittedName>
        <fullName evidence="1">Uncharacterized protein</fullName>
    </submittedName>
</protein>
<dbReference type="EMBL" id="FN667742">
    <property type="protein sequence ID" value="CBJ92613.1"/>
    <property type="molecule type" value="Genomic_DNA"/>
</dbReference>
<accession>D3VFU7</accession>
<organism evidence="1 2">
    <name type="scientific">Xenorhabdus nematophila (strain ATCC 19061 / DSM 3370 / CCUG 14189 / LMG 1036 / NCIMB 9965 / AN6)</name>
    <dbReference type="NCBI Taxonomy" id="406817"/>
    <lineage>
        <taxon>Bacteria</taxon>
        <taxon>Pseudomonadati</taxon>
        <taxon>Pseudomonadota</taxon>
        <taxon>Gammaproteobacteria</taxon>
        <taxon>Enterobacterales</taxon>
        <taxon>Morganellaceae</taxon>
        <taxon>Xenorhabdus</taxon>
    </lineage>
</organism>
<keyword evidence="2" id="KW-1185">Reference proteome</keyword>
<evidence type="ECO:0000313" key="1">
    <source>
        <dbReference type="EMBL" id="CBJ92613.1"/>
    </source>
</evidence>
<name>D3VFU7_XENNA</name>
<sequence length="51" mass="5588">MHTNEAQKTFMQLALGVYGGSPILVDNKITGKTFTFSPYLSIINGKVVISR</sequence>
<dbReference type="Proteomes" id="UP000008075">
    <property type="component" value="Chromosome"/>
</dbReference>
<proteinExistence type="predicted"/>
<dbReference type="KEGG" id="xne:XNC1_4591"/>
<dbReference type="STRING" id="406817.XNC1_4591"/>